<dbReference type="InterPro" id="IPR017850">
    <property type="entry name" value="Alkaline_phosphatase_core_sf"/>
</dbReference>
<keyword evidence="4" id="KW-1133">Transmembrane helix</keyword>
<evidence type="ECO:0000259" key="5">
    <source>
        <dbReference type="Pfam" id="PF00884"/>
    </source>
</evidence>
<keyword evidence="4" id="KW-0472">Membrane</keyword>
<feature type="transmembrane region" description="Helical" evidence="4">
    <location>
        <begin position="69"/>
        <end position="95"/>
    </location>
</feature>
<dbReference type="Proteomes" id="UP000006797">
    <property type="component" value="Chromosome"/>
</dbReference>
<dbReference type="InterPro" id="IPR001734">
    <property type="entry name" value="Na/solute_symporter"/>
</dbReference>
<dbReference type="GO" id="GO:0005737">
    <property type="term" value="C:cytoplasm"/>
    <property type="evidence" value="ECO:0007669"/>
    <property type="project" value="TreeGrafter"/>
</dbReference>
<dbReference type="Gene3D" id="3.40.720.10">
    <property type="entry name" value="Alkaline Phosphatase, subunit A"/>
    <property type="match status" value="1"/>
</dbReference>
<evidence type="ECO:0000313" key="7">
    <source>
        <dbReference type="Proteomes" id="UP000006797"/>
    </source>
</evidence>
<dbReference type="PANTHER" id="PTHR45953">
    <property type="entry name" value="IDURONATE 2-SULFATASE"/>
    <property type="match status" value="1"/>
</dbReference>
<evidence type="ECO:0000313" key="6">
    <source>
        <dbReference type="EMBL" id="CBY87073.1"/>
    </source>
</evidence>
<dbReference type="GO" id="GO:0046872">
    <property type="term" value="F:metal ion binding"/>
    <property type="evidence" value="ECO:0007669"/>
    <property type="project" value="UniProtKB-KW"/>
</dbReference>
<feature type="transmembrane region" description="Helical" evidence="4">
    <location>
        <begin position="25"/>
        <end position="44"/>
    </location>
</feature>
<name>A0AAV2U4Z3_HAEIF</name>
<dbReference type="GO" id="GO:0016020">
    <property type="term" value="C:membrane"/>
    <property type="evidence" value="ECO:0007669"/>
    <property type="project" value="InterPro"/>
</dbReference>
<dbReference type="KEGG" id="hil:HICON_17770"/>
<dbReference type="RefSeq" id="WP_013527661.1">
    <property type="nucleotide sequence ID" value="NC_014922.1"/>
</dbReference>
<protein>
    <submittedName>
        <fullName evidence="6">Predicted arylsulfatase A-like enzyme</fullName>
    </submittedName>
</protein>
<dbReference type="PROSITE" id="PS00149">
    <property type="entry name" value="SULFATASE_2"/>
    <property type="match status" value="1"/>
</dbReference>
<gene>
    <name evidence="6" type="ORF">HICON_17770</name>
</gene>
<dbReference type="SUPFAM" id="SSF53649">
    <property type="entry name" value="Alkaline phosphatase-like"/>
    <property type="match status" value="1"/>
</dbReference>
<accession>A0AAV2U4Z3</accession>
<reference evidence="6 7" key="1">
    <citation type="journal article" date="2012" name="Emerg. Infect. Dis.">
        <title>Lineage-specific Virulence Determinants of Haemophilus influenzae Biogroup aegyptius.</title>
        <authorList>
            <person name="Strouts F.R."/>
            <person name="Power P."/>
            <person name="Croucher N.J."/>
            <person name="Corton N."/>
            <person name="van Tonder A."/>
            <person name="Quail M.A."/>
            <person name="Langford P.R."/>
            <person name="Hudson M.J."/>
            <person name="Parkhill J."/>
            <person name="Kroll J.S."/>
            <person name="Bentley S.D."/>
        </authorList>
    </citation>
    <scope>NUCLEOTIDE SEQUENCE [LARGE SCALE GENOMIC DNA]</scope>
    <source>
        <strain evidence="6 7">F3047</strain>
    </source>
</reference>
<comment type="similarity">
    <text evidence="1">Belongs to the sulfatase family.</text>
</comment>
<dbReference type="GO" id="GO:0022857">
    <property type="term" value="F:transmembrane transporter activity"/>
    <property type="evidence" value="ECO:0007669"/>
    <property type="project" value="InterPro"/>
</dbReference>
<dbReference type="InterPro" id="IPR024607">
    <property type="entry name" value="Sulfatase_CS"/>
</dbReference>
<keyword evidence="4" id="KW-0812">Transmembrane</keyword>
<dbReference type="EMBL" id="FQ670204">
    <property type="protein sequence ID" value="CBY87073.1"/>
    <property type="molecule type" value="Genomic_DNA"/>
</dbReference>
<feature type="domain" description="Sulfatase N-terminal" evidence="5">
    <location>
        <begin position="126"/>
        <end position="442"/>
    </location>
</feature>
<keyword evidence="2" id="KW-0479">Metal-binding</keyword>
<keyword evidence="3" id="KW-0378">Hydrolase</keyword>
<proteinExistence type="inferred from homology"/>
<dbReference type="InterPro" id="IPR000917">
    <property type="entry name" value="Sulfatase_N"/>
</dbReference>
<dbReference type="PROSITE" id="PS50283">
    <property type="entry name" value="NA_SOLUT_SYMP_3"/>
    <property type="match status" value="1"/>
</dbReference>
<dbReference type="PANTHER" id="PTHR45953:SF1">
    <property type="entry name" value="IDURONATE 2-SULFATASE"/>
    <property type="match status" value="1"/>
</dbReference>
<sequence length="554" mass="64020">MALTSLSTEQLIGVNAVSYKGNFSVIAWTVPTVIPLCFLALYMLPKYLRNGYTTVPEFFESRFDRQTRLIMSTLFLVFYLFIVIPTALYTGAIAFNKIFNLETAFGLSYGAAITYTVIAIGVVGAIYAIFTGLMPSSHGIIKNGEKGGIGEISQEKPNIGKLAGYNTYVVGKWHVGTKSVPEDYGIKGHNFDGYGYPGSGVYKNLVFNQPPRHSNRYKEWLEEKGYEIPEVSRAYFGDNPHLRVQELCGLLSGTKDQTIPYFIIDETKKYIQESLDEGKPFFAWINFWGPHTPCIVPEPYYSMYRKEDVVLDKSFFTPLEGKPDHFRTISKMWGMWEASEDHWKEVITKFWGYITLIDDAIGELFDYLQKRGIYDRTFLVATADHGDAMGAHRMIEKGEFMFDTTYNIPMIIKDPNSDRVNQEDDNLVYLHDLTSTVFDLANQKVPESFEGQSIFPIMRQHQDNQRKGVLGQLAGHFVYFEQRMWRRKDYKLVFNATDVCELYNIRNDPEEMHNLFYDSQYNSIKKEMLEEMRAEMKRLNDPLENWVYRIIDEI</sequence>
<dbReference type="AlphaFoldDB" id="A0AAV2U4Z3"/>
<evidence type="ECO:0000256" key="3">
    <source>
        <dbReference type="ARBA" id="ARBA00022801"/>
    </source>
</evidence>
<evidence type="ECO:0000256" key="2">
    <source>
        <dbReference type="ARBA" id="ARBA00022723"/>
    </source>
</evidence>
<feature type="transmembrane region" description="Helical" evidence="4">
    <location>
        <begin position="107"/>
        <end position="130"/>
    </location>
</feature>
<organism evidence="6 7">
    <name type="scientific">Haemophilus influenzae F3047</name>
    <dbReference type="NCBI Taxonomy" id="935897"/>
    <lineage>
        <taxon>Bacteria</taxon>
        <taxon>Pseudomonadati</taxon>
        <taxon>Pseudomonadota</taxon>
        <taxon>Gammaproteobacteria</taxon>
        <taxon>Pasteurellales</taxon>
        <taxon>Pasteurellaceae</taxon>
        <taxon>Haemophilus</taxon>
    </lineage>
</organism>
<dbReference type="Pfam" id="PF00884">
    <property type="entry name" value="Sulfatase"/>
    <property type="match status" value="1"/>
</dbReference>
<evidence type="ECO:0000256" key="4">
    <source>
        <dbReference type="SAM" id="Phobius"/>
    </source>
</evidence>
<evidence type="ECO:0000256" key="1">
    <source>
        <dbReference type="ARBA" id="ARBA00008779"/>
    </source>
</evidence>
<dbReference type="GO" id="GO:0008484">
    <property type="term" value="F:sulfuric ester hydrolase activity"/>
    <property type="evidence" value="ECO:0007669"/>
    <property type="project" value="TreeGrafter"/>
</dbReference>